<protein>
    <submittedName>
        <fullName evidence="2">Periplasmic binding protein</fullName>
    </submittedName>
</protein>
<dbReference type="PANTHER" id="PTHR30535:SF34">
    <property type="entry name" value="MOLYBDATE-BINDING PROTEIN MOLA"/>
    <property type="match status" value="1"/>
</dbReference>
<organism evidence="2 5">
    <name type="scientific">Methanothrix harundinacea</name>
    <dbReference type="NCBI Taxonomy" id="301375"/>
    <lineage>
        <taxon>Archaea</taxon>
        <taxon>Methanobacteriati</taxon>
        <taxon>Methanobacteriota</taxon>
        <taxon>Stenosarchaea group</taxon>
        <taxon>Methanomicrobia</taxon>
        <taxon>Methanotrichales</taxon>
        <taxon>Methanotrichaceae</taxon>
        <taxon>Methanothrix</taxon>
    </lineage>
</organism>
<proteinExistence type="predicted"/>
<dbReference type="PROSITE" id="PS00018">
    <property type="entry name" value="EF_HAND_1"/>
    <property type="match status" value="1"/>
</dbReference>
<evidence type="ECO:0000313" key="4">
    <source>
        <dbReference type="Proteomes" id="UP000053961"/>
    </source>
</evidence>
<reference evidence="3" key="1">
    <citation type="journal article" date="2015" name="MBio">
        <title>Genome-resolved metagenomic analysis reveals roles for candidate phyla and other microbial community members in biogeochemical transformations in oil reservoirs.</title>
        <authorList>
            <person name="Hu P."/>
            <person name="Tom L."/>
            <person name="Singh A."/>
            <person name="Thomas B.C."/>
            <person name="Baker B.J."/>
            <person name="Piceno Y.M."/>
            <person name="Andersen G.L."/>
            <person name="Banfield J.F."/>
        </authorList>
    </citation>
    <scope>NUCLEOTIDE SEQUENCE [LARGE SCALE GENOMIC DNA]</scope>
    <source>
        <strain evidence="3">56_747</strain>
    </source>
</reference>
<dbReference type="Gene3D" id="1.10.1330.10">
    <property type="entry name" value="Dockerin domain"/>
    <property type="match status" value="1"/>
</dbReference>
<dbReference type="InterPro" id="IPR036439">
    <property type="entry name" value="Dockerin_dom_sf"/>
</dbReference>
<dbReference type="AlphaFoldDB" id="A0A101FU66"/>
<dbReference type="InterPro" id="IPR050902">
    <property type="entry name" value="ABC_Transporter_SBP"/>
</dbReference>
<dbReference type="EMBL" id="LGFT01000021">
    <property type="protein sequence ID" value="KUK44570.1"/>
    <property type="molecule type" value="Genomic_DNA"/>
</dbReference>
<evidence type="ECO:0000313" key="3">
    <source>
        <dbReference type="EMBL" id="KUK97126.1"/>
    </source>
</evidence>
<reference evidence="4 5" key="2">
    <citation type="journal article" date="2015" name="MBio">
        <title>Genome-Resolved Metagenomic Analysis Reveals Roles for Candidate Phyla and Other Microbial Community Members in Biogeochemical Transformations in Oil Reservoirs.</title>
        <authorList>
            <person name="Hu P."/>
            <person name="Tom L."/>
            <person name="Singh A."/>
            <person name="Thomas B.C."/>
            <person name="Baker B.J."/>
            <person name="Piceno Y.M."/>
            <person name="Andersen G.L."/>
            <person name="Banfield J.F."/>
        </authorList>
    </citation>
    <scope>NUCLEOTIDE SEQUENCE [LARGE SCALE GENOMIC DNA]</scope>
    <source>
        <strain evidence="2">57_489</strain>
    </source>
</reference>
<dbReference type="Gene3D" id="3.40.50.1980">
    <property type="entry name" value="Nitrogenase molybdenum iron protein domain"/>
    <property type="match status" value="2"/>
</dbReference>
<dbReference type="Pfam" id="PF01497">
    <property type="entry name" value="Peripla_BP_2"/>
    <property type="match status" value="1"/>
</dbReference>
<evidence type="ECO:0000313" key="2">
    <source>
        <dbReference type="EMBL" id="KUK44570.1"/>
    </source>
</evidence>
<dbReference type="PROSITE" id="PS50983">
    <property type="entry name" value="FE_B12_PBP"/>
    <property type="match status" value="1"/>
</dbReference>
<dbReference type="SUPFAM" id="SSF63446">
    <property type="entry name" value="Type I dockerin domain"/>
    <property type="match status" value="1"/>
</dbReference>
<dbReference type="InterPro" id="IPR002491">
    <property type="entry name" value="ABC_transptr_periplasmic_BD"/>
</dbReference>
<dbReference type="Proteomes" id="UP000053961">
    <property type="component" value="Unassembled WGS sequence"/>
</dbReference>
<accession>A0A101FU66</accession>
<dbReference type="EMBL" id="LGHB01000004">
    <property type="protein sequence ID" value="KUK97126.1"/>
    <property type="molecule type" value="Genomic_DNA"/>
</dbReference>
<feature type="domain" description="Fe/B12 periplasmic-binding" evidence="1">
    <location>
        <begin position="96"/>
        <end position="393"/>
    </location>
</feature>
<dbReference type="SUPFAM" id="SSF53807">
    <property type="entry name" value="Helical backbone' metal receptor"/>
    <property type="match status" value="1"/>
</dbReference>
<evidence type="ECO:0000259" key="1">
    <source>
        <dbReference type="PROSITE" id="PS50983"/>
    </source>
</evidence>
<dbReference type="Proteomes" id="UP000057043">
    <property type="component" value="Unassembled WGS sequence"/>
</dbReference>
<evidence type="ECO:0000313" key="5">
    <source>
        <dbReference type="Proteomes" id="UP000057043"/>
    </source>
</evidence>
<dbReference type="InterPro" id="IPR018247">
    <property type="entry name" value="EF_Hand_1_Ca_BS"/>
</dbReference>
<dbReference type="GO" id="GO:0000272">
    <property type="term" value="P:polysaccharide catabolic process"/>
    <property type="evidence" value="ECO:0007669"/>
    <property type="project" value="InterPro"/>
</dbReference>
<gene>
    <name evidence="2" type="ORF">XD72_1022</name>
    <name evidence="3" type="ORF">XE07_0511</name>
</gene>
<dbReference type="PATRIC" id="fig|301375.6.peg.1412"/>
<comment type="caution">
    <text evidence="2">The sequence shown here is derived from an EMBL/GenBank/DDBJ whole genome shotgun (WGS) entry which is preliminary data.</text>
</comment>
<dbReference type="PANTHER" id="PTHR30535">
    <property type="entry name" value="VITAMIN B12-BINDING PROTEIN"/>
    <property type="match status" value="1"/>
</dbReference>
<sequence length="444" mass="48890">MALLTLALAIMPAFATLGVFGNADMDNTIDELDVEYVRGVIDGTNDPTNLADANQDGEIDENDIVQIGMIIEGKETELSILDGNGEPVTVHKPVERIVVEYLDNAELVSILNASDKVVGIDYAVAKSEFQFPDLSKRANIGQMNEPDYEAVLSTNPDLLLTFSPLNTQIKADNLPGVDVVFLGLYYPDLSDPKSSKFTDGVRKLGYILDEEERAEEYLTWRLGWIEEISSQGKSVSVEDRPKVLICAYPYAHLDTGTFRTYSLIDTLTQMAMLTGSRVMAEDLPEFLGSSYRIDVDPEWVIEQDPDIILLHLVAHTYSGMSLDPANGYDADDPTDIEAAREAFTSRLELAGMTAVKNGDVYLECGSFRNDASGGLIGAAYMAKLFMPETFANLDPEAIHQEYLSRFLGLDYDLNEHGIFLYPPIVKGEGQLAGVPDQYYESVAA</sequence>
<name>A0A101FU66_9EURY</name>